<keyword evidence="1" id="KW-0812">Transmembrane</keyword>
<dbReference type="PANTHER" id="PTHR42305:SF1">
    <property type="entry name" value="MEMBRANE PROTEIN RV1733C-RELATED"/>
    <property type="match status" value="1"/>
</dbReference>
<organism evidence="2 3">
    <name type="scientific">Streptomyces misionensis</name>
    <dbReference type="NCBI Taxonomy" id="67331"/>
    <lineage>
        <taxon>Bacteria</taxon>
        <taxon>Bacillati</taxon>
        <taxon>Actinomycetota</taxon>
        <taxon>Actinomycetes</taxon>
        <taxon>Kitasatosporales</taxon>
        <taxon>Streptomycetaceae</taxon>
        <taxon>Streptomyces</taxon>
    </lineage>
</organism>
<keyword evidence="1" id="KW-0472">Membrane</keyword>
<keyword evidence="1" id="KW-1133">Transmembrane helix</keyword>
<evidence type="ECO:0000313" key="3">
    <source>
        <dbReference type="Proteomes" id="UP000182375"/>
    </source>
</evidence>
<dbReference type="RefSeq" id="WP_074990411.1">
    <property type="nucleotide sequence ID" value="NZ_FNTD01000004.1"/>
</dbReference>
<name>A0A1H4MWN8_9ACTN</name>
<dbReference type="EMBL" id="FNTD01000004">
    <property type="protein sequence ID" value="SEB87174.1"/>
    <property type="molecule type" value="Genomic_DNA"/>
</dbReference>
<dbReference type="Proteomes" id="UP000182375">
    <property type="component" value="Unassembled WGS sequence"/>
</dbReference>
<dbReference type="AlphaFoldDB" id="A0A1H4MWN8"/>
<evidence type="ECO:0000256" key="1">
    <source>
        <dbReference type="SAM" id="Phobius"/>
    </source>
</evidence>
<dbReference type="PANTHER" id="PTHR42305">
    <property type="entry name" value="MEMBRANE PROTEIN RV1733C-RELATED"/>
    <property type="match status" value="1"/>
</dbReference>
<proteinExistence type="predicted"/>
<dbReference type="GeneID" id="95509875"/>
<feature type="transmembrane region" description="Helical" evidence="1">
    <location>
        <begin position="140"/>
        <end position="162"/>
    </location>
</feature>
<sequence>MSGRQWLWRWRSNPLRRPEDIVEAWIVLAVWVFVVIGGAVAGLVVCHGAEQRFAQQRAQRHPVRAVLTADAPHDVTARWSADGRVQGSVRWTAPDGTRHDGHALVDPTLRAGAGVPLWQDDQGRLTASAPAKPVEGHIEAGLLATVAALAASAPVFGAGALARARLDRRRMAHWDQEWELVGPR</sequence>
<dbReference type="InterPro" id="IPR039708">
    <property type="entry name" value="MT1774/Rv1733c-like"/>
</dbReference>
<accession>A0A1H4MWN8</accession>
<feature type="transmembrane region" description="Helical" evidence="1">
    <location>
        <begin position="21"/>
        <end position="45"/>
    </location>
</feature>
<dbReference type="STRING" id="67331.SAMN04490357_0604"/>
<gene>
    <name evidence="2" type="ORF">SAMN04490357_0604</name>
</gene>
<evidence type="ECO:0000313" key="2">
    <source>
        <dbReference type="EMBL" id="SEB87174.1"/>
    </source>
</evidence>
<reference evidence="2 3" key="1">
    <citation type="submission" date="2016-10" db="EMBL/GenBank/DDBJ databases">
        <authorList>
            <person name="de Groot N.N."/>
        </authorList>
    </citation>
    <scope>NUCLEOTIDE SEQUENCE [LARGE SCALE GENOMIC DNA]</scope>
    <source>
        <strain evidence="2 3">DSM 40306</strain>
    </source>
</reference>
<protein>
    <submittedName>
        <fullName evidence="2">Uncharacterized protein</fullName>
    </submittedName>
</protein>